<reference evidence="2" key="2">
    <citation type="submission" date="2020-08" db="EMBL/GenBank/DDBJ databases">
        <title>Plant Genome Project.</title>
        <authorList>
            <person name="Zhang R.-G."/>
        </authorList>
    </citation>
    <scope>NUCLEOTIDE SEQUENCE</scope>
    <source>
        <strain evidence="2">Huo1</strain>
        <tissue evidence="2">Leaf</tissue>
    </source>
</reference>
<dbReference type="EMBL" id="PNBA02000008">
    <property type="protein sequence ID" value="KAG6415868.1"/>
    <property type="molecule type" value="Genomic_DNA"/>
</dbReference>
<feature type="region of interest" description="Disordered" evidence="1">
    <location>
        <begin position="1"/>
        <end position="21"/>
    </location>
</feature>
<evidence type="ECO:0008006" key="4">
    <source>
        <dbReference type="Google" id="ProtNLM"/>
    </source>
</evidence>
<dbReference type="AlphaFoldDB" id="A0A8X8XLE7"/>
<keyword evidence="3" id="KW-1185">Reference proteome</keyword>
<sequence length="258" mass="28756">MELPAYVPGQASSSSSDDDVAPADEGMCNNTLFLFECCSICQQAPSGSKGCYSITTRRAWSDGEELFLLGIMKELVATGWKSDNGFRSGIHTWKKSFYALLKILDRSGVEFNVHCDYKIDVSEDQWSEIVKTHCAWVALVLVGLTSSRFWAWAAGFGPCELVRIHPRQYDPLSPLASSYQLPHRRKPPCPQGEDQESESSKEMLIPTSVQRRRQMTTSPTIALAELRPQAPYARPTPLLGNHMGCCGERQPEGPLWPK</sequence>
<proteinExistence type="predicted"/>
<feature type="region of interest" description="Disordered" evidence="1">
    <location>
        <begin position="180"/>
        <end position="219"/>
    </location>
</feature>
<accession>A0A8X8XLE7</accession>
<evidence type="ECO:0000313" key="3">
    <source>
        <dbReference type="Proteomes" id="UP000298416"/>
    </source>
</evidence>
<name>A0A8X8XLE7_SALSN</name>
<protein>
    <recommendedName>
        <fullName evidence="4">Myb/SANT-like domain-containing protein</fullName>
    </recommendedName>
</protein>
<gene>
    <name evidence="2" type="ORF">SASPL_123287</name>
</gene>
<comment type="caution">
    <text evidence="2">The sequence shown here is derived from an EMBL/GenBank/DDBJ whole genome shotgun (WGS) entry which is preliminary data.</text>
</comment>
<organism evidence="2">
    <name type="scientific">Salvia splendens</name>
    <name type="common">Scarlet sage</name>
    <dbReference type="NCBI Taxonomy" id="180675"/>
    <lineage>
        <taxon>Eukaryota</taxon>
        <taxon>Viridiplantae</taxon>
        <taxon>Streptophyta</taxon>
        <taxon>Embryophyta</taxon>
        <taxon>Tracheophyta</taxon>
        <taxon>Spermatophyta</taxon>
        <taxon>Magnoliopsida</taxon>
        <taxon>eudicotyledons</taxon>
        <taxon>Gunneridae</taxon>
        <taxon>Pentapetalae</taxon>
        <taxon>asterids</taxon>
        <taxon>lamiids</taxon>
        <taxon>Lamiales</taxon>
        <taxon>Lamiaceae</taxon>
        <taxon>Nepetoideae</taxon>
        <taxon>Mentheae</taxon>
        <taxon>Salviinae</taxon>
        <taxon>Salvia</taxon>
        <taxon>Salvia subgen. Calosphace</taxon>
        <taxon>core Calosphace</taxon>
    </lineage>
</organism>
<evidence type="ECO:0000256" key="1">
    <source>
        <dbReference type="SAM" id="MobiDB-lite"/>
    </source>
</evidence>
<reference evidence="2" key="1">
    <citation type="submission" date="2018-01" db="EMBL/GenBank/DDBJ databases">
        <authorList>
            <person name="Mao J.F."/>
        </authorList>
    </citation>
    <scope>NUCLEOTIDE SEQUENCE</scope>
    <source>
        <strain evidence="2">Huo1</strain>
        <tissue evidence="2">Leaf</tissue>
    </source>
</reference>
<evidence type="ECO:0000313" key="2">
    <source>
        <dbReference type="EMBL" id="KAG6415868.1"/>
    </source>
</evidence>
<dbReference type="Proteomes" id="UP000298416">
    <property type="component" value="Unassembled WGS sequence"/>
</dbReference>